<dbReference type="Proteomes" id="UP001629113">
    <property type="component" value="Unassembled WGS sequence"/>
</dbReference>
<dbReference type="EMBL" id="JBFCZG010000001">
    <property type="protein sequence ID" value="KAL3427721.1"/>
    <property type="molecule type" value="Genomic_DNA"/>
</dbReference>
<name>A0ABR4PWW1_9HELO</name>
<dbReference type="InterPro" id="IPR036305">
    <property type="entry name" value="RGS_sf"/>
</dbReference>
<proteinExistence type="predicted"/>
<dbReference type="SUPFAM" id="SSF48097">
    <property type="entry name" value="Regulator of G-protein signaling, RGS"/>
    <property type="match status" value="1"/>
</dbReference>
<gene>
    <name evidence="2" type="ORF">PVAG01_01230</name>
</gene>
<comment type="caution">
    <text evidence="2">The sequence shown here is derived from an EMBL/GenBank/DDBJ whole genome shotgun (WGS) entry which is preliminary data.</text>
</comment>
<protein>
    <submittedName>
        <fullName evidence="2">Uncharacterized protein</fullName>
    </submittedName>
</protein>
<reference evidence="2 3" key="1">
    <citation type="submission" date="2024-06" db="EMBL/GenBank/DDBJ databases">
        <title>Complete genome of Phlyctema vagabunda strain 19-DSS-EL-015.</title>
        <authorList>
            <person name="Fiorenzani C."/>
        </authorList>
    </citation>
    <scope>NUCLEOTIDE SEQUENCE [LARGE SCALE GENOMIC DNA]</scope>
    <source>
        <strain evidence="2 3">19-DSS-EL-015</strain>
    </source>
</reference>
<dbReference type="Gene3D" id="1.10.167.10">
    <property type="entry name" value="Regulator of G-protein Signalling 4, domain 2"/>
    <property type="match status" value="1"/>
</dbReference>
<evidence type="ECO:0000256" key="1">
    <source>
        <dbReference type="SAM" id="MobiDB-lite"/>
    </source>
</evidence>
<dbReference type="InterPro" id="IPR044926">
    <property type="entry name" value="RGS_subdomain_2"/>
</dbReference>
<evidence type="ECO:0000313" key="3">
    <source>
        <dbReference type="Proteomes" id="UP001629113"/>
    </source>
</evidence>
<sequence length="545" mass="59184">MVDSDPHTPLSPNTQGCEYVRMLWVKLLDAYIAPNGPREVNLPSDVRDRILALPCTYTPPHPSALERAVKIIYELMDESVLVPFLNSVVSARGPETYSTPWNSNDSMTDAYTAASLDERSLSPTRSRNKKDKSPQIGFADESMSHSFSGPSPRFSHHTHLSAVISRDSAASPSGSALEPMTPPTTPPTSDTGFASMSPGSSPRNSRGEGTKPTDVQVEARPNAVLSQTSLVQNDVASPILEAHPGSPVDLSGRRPSLSVSMASASPHRLSDKQMVDSYRFQTSPTFLGNPDELLRRGGVAAKEISYIESKKLIGNQTDQKRSPTLQQSFFIPAKVPEHDEVHAISPPLCQNEHGTPDDTAMNLKFPDSMYRGTWITTSPIGHESRSSLATTTTLTSETAQSQDAPAITSSIVGSDSTASVPSSCAVSITSSTNSTDVYGWEEELDRKSFEAYGGWERQPPRPLPSGSRSGYQVARGQRARAGTDFSVPQPKRTEFKRRSLLHRVLNLSRDHKRTATTVDERIPQTISFIESPTPAPLRSSIGISS</sequence>
<accession>A0ABR4PWW1</accession>
<keyword evidence="3" id="KW-1185">Reference proteome</keyword>
<feature type="region of interest" description="Disordered" evidence="1">
    <location>
        <begin position="116"/>
        <end position="216"/>
    </location>
</feature>
<organism evidence="2 3">
    <name type="scientific">Phlyctema vagabunda</name>
    <dbReference type="NCBI Taxonomy" id="108571"/>
    <lineage>
        <taxon>Eukaryota</taxon>
        <taxon>Fungi</taxon>
        <taxon>Dikarya</taxon>
        <taxon>Ascomycota</taxon>
        <taxon>Pezizomycotina</taxon>
        <taxon>Leotiomycetes</taxon>
        <taxon>Helotiales</taxon>
        <taxon>Dermateaceae</taxon>
        <taxon>Phlyctema</taxon>
    </lineage>
</organism>
<feature type="compositionally biased region" description="Polar residues" evidence="1">
    <location>
        <begin position="189"/>
        <end position="204"/>
    </location>
</feature>
<evidence type="ECO:0000313" key="2">
    <source>
        <dbReference type="EMBL" id="KAL3427721.1"/>
    </source>
</evidence>